<dbReference type="AlphaFoldDB" id="A0A6G1H1I7"/>
<evidence type="ECO:0000313" key="3">
    <source>
        <dbReference type="EMBL" id="KAF1986838.1"/>
    </source>
</evidence>
<dbReference type="Proteomes" id="UP000800041">
    <property type="component" value="Unassembled WGS sequence"/>
</dbReference>
<reference evidence="3" key="1">
    <citation type="journal article" date="2020" name="Stud. Mycol.">
        <title>101 Dothideomycetes genomes: a test case for predicting lifestyles and emergence of pathogens.</title>
        <authorList>
            <person name="Haridas S."/>
            <person name="Albert R."/>
            <person name="Binder M."/>
            <person name="Bloem J."/>
            <person name="Labutti K."/>
            <person name="Salamov A."/>
            <person name="Andreopoulos B."/>
            <person name="Baker S."/>
            <person name="Barry K."/>
            <person name="Bills G."/>
            <person name="Bluhm B."/>
            <person name="Cannon C."/>
            <person name="Castanera R."/>
            <person name="Culley D."/>
            <person name="Daum C."/>
            <person name="Ezra D."/>
            <person name="Gonzalez J."/>
            <person name="Henrissat B."/>
            <person name="Kuo A."/>
            <person name="Liang C."/>
            <person name="Lipzen A."/>
            <person name="Lutzoni F."/>
            <person name="Magnuson J."/>
            <person name="Mondo S."/>
            <person name="Nolan M."/>
            <person name="Ohm R."/>
            <person name="Pangilinan J."/>
            <person name="Park H.-J."/>
            <person name="Ramirez L."/>
            <person name="Alfaro M."/>
            <person name="Sun H."/>
            <person name="Tritt A."/>
            <person name="Yoshinaga Y."/>
            <person name="Zwiers L.-H."/>
            <person name="Turgeon B."/>
            <person name="Goodwin S."/>
            <person name="Spatafora J."/>
            <person name="Crous P."/>
            <person name="Grigoriev I."/>
        </authorList>
    </citation>
    <scope>NUCLEOTIDE SEQUENCE</scope>
    <source>
        <strain evidence="3">CBS 113979</strain>
    </source>
</reference>
<feature type="compositionally biased region" description="Basic and acidic residues" evidence="1">
    <location>
        <begin position="196"/>
        <end position="206"/>
    </location>
</feature>
<gene>
    <name evidence="3" type="ORF">K402DRAFT_67665</name>
</gene>
<evidence type="ECO:0000256" key="2">
    <source>
        <dbReference type="SAM" id="SignalP"/>
    </source>
</evidence>
<keyword evidence="4" id="KW-1185">Reference proteome</keyword>
<sequence>MKIQGVVSLLIFLLGAIFPLRSGGVPLGDLCKLSCEGSICAGTDDASRCQCLNEKALYCHEQCDGPAPSFLPCPEQPPTVIVAPRAAPLETSPTSIPASTPKTSSSTVSATVSRKFECGSRGLPSCPAGQICVKMPGAACGPQTDCGGMCVPRNNANVVFASPSRSGASASSSSTTPTEESVLVVATPSSTATATGEEKTVQFKQN</sequence>
<accession>A0A6G1H1I7</accession>
<keyword evidence="2" id="KW-0732">Signal</keyword>
<dbReference type="EMBL" id="ML977155">
    <property type="protein sequence ID" value="KAF1986838.1"/>
    <property type="molecule type" value="Genomic_DNA"/>
</dbReference>
<dbReference type="OrthoDB" id="3946151at2759"/>
<organism evidence="3 4">
    <name type="scientific">Aulographum hederae CBS 113979</name>
    <dbReference type="NCBI Taxonomy" id="1176131"/>
    <lineage>
        <taxon>Eukaryota</taxon>
        <taxon>Fungi</taxon>
        <taxon>Dikarya</taxon>
        <taxon>Ascomycota</taxon>
        <taxon>Pezizomycotina</taxon>
        <taxon>Dothideomycetes</taxon>
        <taxon>Pleosporomycetidae</taxon>
        <taxon>Aulographales</taxon>
        <taxon>Aulographaceae</taxon>
    </lineage>
</organism>
<evidence type="ECO:0000313" key="4">
    <source>
        <dbReference type="Proteomes" id="UP000800041"/>
    </source>
</evidence>
<evidence type="ECO:0008006" key="5">
    <source>
        <dbReference type="Google" id="ProtNLM"/>
    </source>
</evidence>
<feature type="chain" id="PRO_5026334692" description="Extracellular membrane protein CFEM domain-containing protein" evidence="2">
    <location>
        <begin position="25"/>
        <end position="206"/>
    </location>
</feature>
<name>A0A6G1H1I7_9PEZI</name>
<protein>
    <recommendedName>
        <fullName evidence="5">Extracellular membrane protein CFEM domain-containing protein</fullName>
    </recommendedName>
</protein>
<evidence type="ECO:0000256" key="1">
    <source>
        <dbReference type="SAM" id="MobiDB-lite"/>
    </source>
</evidence>
<feature type="signal peptide" evidence="2">
    <location>
        <begin position="1"/>
        <end position="24"/>
    </location>
</feature>
<proteinExistence type="predicted"/>
<feature type="compositionally biased region" description="Low complexity" evidence="1">
    <location>
        <begin position="163"/>
        <end position="195"/>
    </location>
</feature>
<feature type="region of interest" description="Disordered" evidence="1">
    <location>
        <begin position="163"/>
        <end position="206"/>
    </location>
</feature>